<name>A0A3E4NA96_9BACE</name>
<evidence type="ECO:0000256" key="1">
    <source>
        <dbReference type="SAM" id="Phobius"/>
    </source>
</evidence>
<evidence type="ECO:0000313" key="2">
    <source>
        <dbReference type="EMBL" id="RGK59791.1"/>
    </source>
</evidence>
<keyword evidence="1" id="KW-0472">Membrane</keyword>
<dbReference type="AlphaFoldDB" id="A0A3E4NA96"/>
<protein>
    <submittedName>
        <fullName evidence="2">DUF4907 domain-containing protein</fullName>
    </submittedName>
</protein>
<comment type="caution">
    <text evidence="2">The sequence shown here is derived from an EMBL/GenBank/DDBJ whole genome shotgun (WGS) entry which is preliminary data.</text>
</comment>
<dbReference type="Pfam" id="PF16250">
    <property type="entry name" value="DUF4907"/>
    <property type="match status" value="1"/>
</dbReference>
<organism evidence="2 3">
    <name type="scientific">Bacteroides xylanisolvens</name>
    <dbReference type="NCBI Taxonomy" id="371601"/>
    <lineage>
        <taxon>Bacteria</taxon>
        <taxon>Pseudomonadati</taxon>
        <taxon>Bacteroidota</taxon>
        <taxon>Bacteroidia</taxon>
        <taxon>Bacteroidales</taxon>
        <taxon>Bacteroidaceae</taxon>
        <taxon>Bacteroides</taxon>
    </lineage>
</organism>
<dbReference type="EMBL" id="QSQU01000025">
    <property type="protein sequence ID" value="RGK59791.1"/>
    <property type="molecule type" value="Genomic_DNA"/>
</dbReference>
<proteinExistence type="predicted"/>
<dbReference type="InterPro" id="IPR032593">
    <property type="entry name" value="DUF4907"/>
</dbReference>
<reference evidence="2 3" key="1">
    <citation type="submission" date="2018-08" db="EMBL/GenBank/DDBJ databases">
        <title>A genome reference for cultivated species of the human gut microbiota.</title>
        <authorList>
            <person name="Zou Y."/>
            <person name="Xue W."/>
            <person name="Luo G."/>
        </authorList>
    </citation>
    <scope>NUCLEOTIDE SEQUENCE [LARGE SCALE GENOMIC DNA]</scope>
    <source>
        <strain evidence="2 3">TF10-34</strain>
    </source>
</reference>
<evidence type="ECO:0000313" key="3">
    <source>
        <dbReference type="Proteomes" id="UP000261210"/>
    </source>
</evidence>
<dbReference type="RefSeq" id="WP_044918102.1">
    <property type="nucleotide sequence ID" value="NZ_FNRP01000002.1"/>
</dbReference>
<gene>
    <name evidence="2" type="ORF">DXD03_16565</name>
</gene>
<accession>A0A3E4NA96</accession>
<keyword evidence="1" id="KW-1133">Transmembrane helix</keyword>
<keyword evidence="1" id="KW-0812">Transmembrane</keyword>
<feature type="transmembrane region" description="Helical" evidence="1">
    <location>
        <begin position="9"/>
        <end position="31"/>
    </location>
</feature>
<sequence length="119" mass="13850">MMNIKTGNYILWVSLLSLLIIILLHQSIIVIEDEEESKARLEIFQSPKGWGYQIIMGQKILIYQPTIPAIDTVMPFPDEISTRKIGILVLKRFNEHRNFSVSKEEVYQRLPSCYNVIVE</sequence>
<dbReference type="Proteomes" id="UP000261210">
    <property type="component" value="Unassembled WGS sequence"/>
</dbReference>